<evidence type="ECO:0000256" key="2">
    <source>
        <dbReference type="SAM" id="Phobius"/>
    </source>
</evidence>
<name>A0ABU8LG98_9MICO</name>
<protein>
    <submittedName>
        <fullName evidence="3">Uncharacterized protein</fullName>
    </submittedName>
</protein>
<dbReference type="EMBL" id="JBBDGM010000016">
    <property type="protein sequence ID" value="MEJ1089672.1"/>
    <property type="molecule type" value="Genomic_DNA"/>
</dbReference>
<keyword evidence="4" id="KW-1185">Reference proteome</keyword>
<dbReference type="RefSeq" id="WP_337333317.1">
    <property type="nucleotide sequence ID" value="NZ_JBBDGM010000016.1"/>
</dbReference>
<accession>A0ABU8LG98</accession>
<feature type="compositionally biased region" description="Basic and acidic residues" evidence="1">
    <location>
        <begin position="95"/>
        <end position="106"/>
    </location>
</feature>
<keyword evidence="2" id="KW-1133">Transmembrane helix</keyword>
<comment type="caution">
    <text evidence="3">The sequence shown here is derived from an EMBL/GenBank/DDBJ whole genome shotgun (WGS) entry which is preliminary data.</text>
</comment>
<proteinExistence type="predicted"/>
<evidence type="ECO:0000313" key="3">
    <source>
        <dbReference type="EMBL" id="MEJ1089672.1"/>
    </source>
</evidence>
<dbReference type="Proteomes" id="UP001371224">
    <property type="component" value="Unassembled WGS sequence"/>
</dbReference>
<keyword evidence="2" id="KW-0812">Transmembrane</keyword>
<sequence length="113" mass="12499">MPLRILALASWPERLAKMIIPGILVIGVVLAVLAWCGRTVPAAATASTNRTIFLSGGFMARGTRSHWMDGQHTMRILRRCARSSVMSVMKRHSTRPTDRMPGEQHRFIGSTQG</sequence>
<feature type="region of interest" description="Disordered" evidence="1">
    <location>
        <begin position="91"/>
        <end position="113"/>
    </location>
</feature>
<gene>
    <name evidence="3" type="ORF">WDU99_15260</name>
</gene>
<evidence type="ECO:0000256" key="1">
    <source>
        <dbReference type="SAM" id="MobiDB-lite"/>
    </source>
</evidence>
<feature type="transmembrane region" description="Helical" evidence="2">
    <location>
        <begin position="18"/>
        <end position="37"/>
    </location>
</feature>
<reference evidence="3 4" key="1">
    <citation type="submission" date="2024-02" db="EMBL/GenBank/DDBJ databases">
        <authorList>
            <person name="Saticioglu I.B."/>
        </authorList>
    </citation>
    <scope>NUCLEOTIDE SEQUENCE [LARGE SCALE GENOMIC DNA]</scope>
    <source>
        <strain evidence="3 4">Mu-80</strain>
    </source>
</reference>
<keyword evidence="2" id="KW-0472">Membrane</keyword>
<organism evidence="3 4">
    <name type="scientific">Microbacterium bandirmense</name>
    <dbReference type="NCBI Taxonomy" id="3122050"/>
    <lineage>
        <taxon>Bacteria</taxon>
        <taxon>Bacillati</taxon>
        <taxon>Actinomycetota</taxon>
        <taxon>Actinomycetes</taxon>
        <taxon>Micrococcales</taxon>
        <taxon>Microbacteriaceae</taxon>
        <taxon>Microbacterium</taxon>
    </lineage>
</organism>
<evidence type="ECO:0000313" key="4">
    <source>
        <dbReference type="Proteomes" id="UP001371224"/>
    </source>
</evidence>